<dbReference type="CDD" id="cd00590">
    <property type="entry name" value="RRM_SF"/>
    <property type="match status" value="1"/>
</dbReference>
<dbReference type="PANTHER" id="PTHR43191">
    <property type="entry name" value="RRNA METHYLTRANSFERASE 3"/>
    <property type="match status" value="1"/>
</dbReference>
<dbReference type="SMART" id="SM00360">
    <property type="entry name" value="RRM"/>
    <property type="match status" value="1"/>
</dbReference>
<gene>
    <name evidence="6" type="ORF">Cvel_813</name>
</gene>
<dbReference type="GO" id="GO:0003723">
    <property type="term" value="F:RNA binding"/>
    <property type="evidence" value="ECO:0007669"/>
    <property type="project" value="UniProtKB-UniRule"/>
</dbReference>
<dbReference type="CDD" id="cd18095">
    <property type="entry name" value="SpoU-like_rRNA-MTase"/>
    <property type="match status" value="1"/>
</dbReference>
<dbReference type="Pfam" id="PF00076">
    <property type="entry name" value="RRM_1"/>
    <property type="match status" value="1"/>
</dbReference>
<dbReference type="GO" id="GO:0032259">
    <property type="term" value="P:methylation"/>
    <property type="evidence" value="ECO:0007669"/>
    <property type="project" value="UniProtKB-KW"/>
</dbReference>
<dbReference type="GO" id="GO:0006396">
    <property type="term" value="P:RNA processing"/>
    <property type="evidence" value="ECO:0007669"/>
    <property type="project" value="InterPro"/>
</dbReference>
<organism evidence="6">
    <name type="scientific">Chromera velia CCMP2878</name>
    <dbReference type="NCBI Taxonomy" id="1169474"/>
    <lineage>
        <taxon>Eukaryota</taxon>
        <taxon>Sar</taxon>
        <taxon>Alveolata</taxon>
        <taxon>Colpodellida</taxon>
        <taxon>Chromeraceae</taxon>
        <taxon>Chromera</taxon>
    </lineage>
</organism>
<feature type="compositionally biased region" description="Acidic residues" evidence="4">
    <location>
        <begin position="457"/>
        <end position="469"/>
    </location>
</feature>
<dbReference type="InterPro" id="IPR012677">
    <property type="entry name" value="Nucleotide-bd_a/b_plait_sf"/>
</dbReference>
<dbReference type="VEuPathDB" id="CryptoDB:Cvel_813"/>
<dbReference type="AlphaFoldDB" id="A0A0G4H171"/>
<name>A0A0G4H171_9ALVE</name>
<feature type="region of interest" description="Disordered" evidence="4">
    <location>
        <begin position="96"/>
        <end position="222"/>
    </location>
</feature>
<evidence type="ECO:0000256" key="3">
    <source>
        <dbReference type="PROSITE-ProRule" id="PRU00176"/>
    </source>
</evidence>
<dbReference type="InterPro" id="IPR029028">
    <property type="entry name" value="Alpha/beta_knot_MTases"/>
</dbReference>
<keyword evidence="1" id="KW-0489">Methyltransferase</keyword>
<accession>A0A0G4H171</accession>
<evidence type="ECO:0000256" key="1">
    <source>
        <dbReference type="ARBA" id="ARBA00022603"/>
    </source>
</evidence>
<evidence type="ECO:0000313" key="6">
    <source>
        <dbReference type="EMBL" id="CEM37288.1"/>
    </source>
</evidence>
<evidence type="ECO:0000256" key="4">
    <source>
        <dbReference type="SAM" id="MobiDB-lite"/>
    </source>
</evidence>
<dbReference type="InterPro" id="IPR035979">
    <property type="entry name" value="RBD_domain_sf"/>
</dbReference>
<feature type="compositionally biased region" description="Basic and acidic residues" evidence="4">
    <location>
        <begin position="144"/>
        <end position="156"/>
    </location>
</feature>
<keyword evidence="2" id="KW-0808">Transferase</keyword>
<dbReference type="InterPro" id="IPR000504">
    <property type="entry name" value="RRM_dom"/>
</dbReference>
<protein>
    <recommendedName>
        <fullName evidence="5">RRM domain-containing protein</fullName>
    </recommendedName>
</protein>
<dbReference type="Pfam" id="PF00588">
    <property type="entry name" value="SpoU_methylase"/>
    <property type="match status" value="1"/>
</dbReference>
<sequence>MSADTRTSVSILIRQLAEETTADGLLEICAAFGTVTDVFIPDTNRPPKGAKAVRCSKGSHPSRFAFVKFASLEEATLAVETLNDADIDGHTILASLARTRPTPSPNTKAKDQEGNAVPVDAAGVSTERRDDTTGEAPDPSMAKGSKEESGPPKAAEKLSFTTNSVTSPPPGSTPGQEKKKQQKVPAKNKGALPQSASAQVNVPSLPSSSSPSSSPQQTPECASAERFIAGLESVSDPADPRLVFFRMKGVRDASIWSAEKAKAVDAGRNLVGALSERVMKRALSGRHKVVTGAISPELVKRHGSLLSDVPFESPPLIVPRETLEEVVGVPLNCDQAVGLLVDLAIPLRKFREGPKKQIRQEVCRLTDVLEPPVLILDDVRSSENLGAIFRTAFSFGVSSALLTGVSAGGCGARACRVSMGALFHFRLVETDDMAQAIEELKADGLTVYGTSPTGDTFLEEEEKEEEGRPEEEKGGTNEEQAGSALEEDILERDADAMWALLVGNEDVGAAEASLAACSRRVKIPQVAGDSLAVSHATSVCLYALGRRLMMKRLEKTPFVPDVA</sequence>
<feature type="domain" description="RRM" evidence="5">
    <location>
        <begin position="9"/>
        <end position="99"/>
    </location>
</feature>
<dbReference type="Gene3D" id="3.30.70.330">
    <property type="match status" value="1"/>
</dbReference>
<dbReference type="InterPro" id="IPR051259">
    <property type="entry name" value="rRNA_Methyltransferase"/>
</dbReference>
<dbReference type="PANTHER" id="PTHR43191:SF2">
    <property type="entry name" value="RRNA METHYLTRANSFERASE 3, MITOCHONDRIAL"/>
    <property type="match status" value="1"/>
</dbReference>
<reference evidence="6" key="1">
    <citation type="submission" date="2014-11" db="EMBL/GenBank/DDBJ databases">
        <authorList>
            <person name="Otto D Thomas"/>
            <person name="Naeem Raeece"/>
        </authorList>
    </citation>
    <scope>NUCLEOTIDE SEQUENCE</scope>
</reference>
<evidence type="ECO:0000256" key="2">
    <source>
        <dbReference type="ARBA" id="ARBA00022679"/>
    </source>
</evidence>
<dbReference type="EMBL" id="CDMZ01001766">
    <property type="protein sequence ID" value="CEM37288.1"/>
    <property type="molecule type" value="Genomic_DNA"/>
</dbReference>
<keyword evidence="3" id="KW-0694">RNA-binding</keyword>
<dbReference type="SUPFAM" id="SSF75217">
    <property type="entry name" value="alpha/beta knot"/>
    <property type="match status" value="1"/>
</dbReference>
<dbReference type="PhylomeDB" id="A0A0G4H171"/>
<feature type="compositionally biased region" description="Low complexity" evidence="4">
    <location>
        <begin position="203"/>
        <end position="215"/>
    </location>
</feature>
<dbReference type="InterPro" id="IPR029026">
    <property type="entry name" value="tRNA_m1G_MTases_N"/>
</dbReference>
<dbReference type="PROSITE" id="PS50102">
    <property type="entry name" value="RRM"/>
    <property type="match status" value="1"/>
</dbReference>
<dbReference type="InterPro" id="IPR001537">
    <property type="entry name" value="SpoU_MeTrfase"/>
</dbReference>
<proteinExistence type="predicted"/>
<dbReference type="SUPFAM" id="SSF54928">
    <property type="entry name" value="RNA-binding domain, RBD"/>
    <property type="match status" value="1"/>
</dbReference>
<feature type="region of interest" description="Disordered" evidence="4">
    <location>
        <begin position="448"/>
        <end position="482"/>
    </location>
</feature>
<dbReference type="Gene3D" id="3.40.1280.10">
    <property type="match status" value="1"/>
</dbReference>
<evidence type="ECO:0000259" key="5">
    <source>
        <dbReference type="PROSITE" id="PS50102"/>
    </source>
</evidence>
<dbReference type="GO" id="GO:0008173">
    <property type="term" value="F:RNA methyltransferase activity"/>
    <property type="evidence" value="ECO:0007669"/>
    <property type="project" value="InterPro"/>
</dbReference>